<dbReference type="EMBL" id="JAVRJZ010000017">
    <property type="protein sequence ID" value="KAK2710114.1"/>
    <property type="molecule type" value="Genomic_DNA"/>
</dbReference>
<feature type="domain" description="PiggyBac transposable element-derived protein" evidence="2">
    <location>
        <begin position="1"/>
        <end position="112"/>
    </location>
</feature>
<feature type="chain" id="PRO_5041667840" description="PiggyBac transposable element-derived protein domain-containing protein" evidence="1">
    <location>
        <begin position="21"/>
        <end position="246"/>
    </location>
</feature>
<evidence type="ECO:0000313" key="3">
    <source>
        <dbReference type="EMBL" id="KAK2710114.1"/>
    </source>
</evidence>
<evidence type="ECO:0000256" key="1">
    <source>
        <dbReference type="SAM" id="SignalP"/>
    </source>
</evidence>
<keyword evidence="4" id="KW-1185">Reference proteome</keyword>
<dbReference type="AlphaFoldDB" id="A0AA88L1N9"/>
<dbReference type="PANTHER" id="PTHR47272:SF1">
    <property type="entry name" value="PIGGYBAC TRANSPOSABLE ELEMENT-DERIVED PROTEIN 3-LIKE"/>
    <property type="match status" value="1"/>
</dbReference>
<evidence type="ECO:0000313" key="4">
    <source>
        <dbReference type="Proteomes" id="UP001187531"/>
    </source>
</evidence>
<name>A0AA88L1N9_ARTSF</name>
<reference evidence="3" key="1">
    <citation type="submission" date="2023-07" db="EMBL/GenBank/DDBJ databases">
        <title>Chromosome-level genome assembly of Artemia franciscana.</title>
        <authorList>
            <person name="Jo E."/>
        </authorList>
    </citation>
    <scope>NUCLEOTIDE SEQUENCE</scope>
    <source>
        <tissue evidence="3">Whole body</tissue>
    </source>
</reference>
<dbReference type="Pfam" id="PF13843">
    <property type="entry name" value="DDE_Tnp_1_7"/>
    <property type="match status" value="1"/>
</dbReference>
<proteinExistence type="predicted"/>
<dbReference type="InterPro" id="IPR029526">
    <property type="entry name" value="PGBD"/>
</dbReference>
<dbReference type="PANTHER" id="PTHR47272">
    <property type="entry name" value="DDE_TNP_1_7 DOMAIN-CONTAINING PROTEIN"/>
    <property type="match status" value="1"/>
</dbReference>
<sequence>MNWFLAVQILASIVKLPAMSMNWERTVRYTLIAEAMSHDRFLMVWQFFHINDDSLPVPSYQTGHDKLHKIRPMYDELRGNLKSILPEERQSLDEQMIQGSAKFQKVIERQASFMGYKCGCDKGQSNTSLKNKGRGSNDNRLERYIEVSTVKCFKNKPEHVALSYCAVAPFDQCQRWDGSTHSHVEADRTCVICEHEKPMGGVDLSDMLLELYRPIRSKKCVVAWADLIGLKVSTEKTKFMAINHDT</sequence>
<organism evidence="3 4">
    <name type="scientific">Artemia franciscana</name>
    <name type="common">Brine shrimp</name>
    <name type="synonym">Artemia sanfranciscana</name>
    <dbReference type="NCBI Taxonomy" id="6661"/>
    <lineage>
        <taxon>Eukaryota</taxon>
        <taxon>Metazoa</taxon>
        <taxon>Ecdysozoa</taxon>
        <taxon>Arthropoda</taxon>
        <taxon>Crustacea</taxon>
        <taxon>Branchiopoda</taxon>
        <taxon>Anostraca</taxon>
        <taxon>Artemiidae</taxon>
        <taxon>Artemia</taxon>
    </lineage>
</organism>
<feature type="signal peptide" evidence="1">
    <location>
        <begin position="1"/>
        <end position="20"/>
    </location>
</feature>
<keyword evidence="1" id="KW-0732">Signal</keyword>
<evidence type="ECO:0000259" key="2">
    <source>
        <dbReference type="Pfam" id="PF13843"/>
    </source>
</evidence>
<accession>A0AA88L1N9</accession>
<protein>
    <recommendedName>
        <fullName evidence="2">PiggyBac transposable element-derived protein domain-containing protein</fullName>
    </recommendedName>
</protein>
<dbReference type="Proteomes" id="UP001187531">
    <property type="component" value="Unassembled WGS sequence"/>
</dbReference>
<comment type="caution">
    <text evidence="3">The sequence shown here is derived from an EMBL/GenBank/DDBJ whole genome shotgun (WGS) entry which is preliminary data.</text>
</comment>
<gene>
    <name evidence="3" type="ORF">QYM36_013701</name>
</gene>